<dbReference type="AlphaFoldDB" id="A0A4P9YD64"/>
<evidence type="ECO:0000313" key="1">
    <source>
        <dbReference type="EMBL" id="RKP17236.1"/>
    </source>
</evidence>
<evidence type="ECO:0000313" key="2">
    <source>
        <dbReference type="Proteomes" id="UP000281549"/>
    </source>
</evidence>
<dbReference type="EMBL" id="ML005949">
    <property type="protein sequence ID" value="RKP17236.1"/>
    <property type="molecule type" value="Genomic_DNA"/>
</dbReference>
<gene>
    <name evidence="1" type="ORF">ROZALSC1DRAFT_30930</name>
</gene>
<reference evidence="2" key="1">
    <citation type="journal article" date="2018" name="Nat. Microbiol.">
        <title>Leveraging single-cell genomics to expand the fungal tree of life.</title>
        <authorList>
            <person name="Ahrendt S.R."/>
            <person name="Quandt C.A."/>
            <person name="Ciobanu D."/>
            <person name="Clum A."/>
            <person name="Salamov A."/>
            <person name="Andreopoulos B."/>
            <person name="Cheng J.F."/>
            <person name="Woyke T."/>
            <person name="Pelin A."/>
            <person name="Henrissat B."/>
            <person name="Reynolds N.K."/>
            <person name="Benny G.L."/>
            <person name="Smith M.E."/>
            <person name="James T.Y."/>
            <person name="Grigoriev I.V."/>
        </authorList>
    </citation>
    <scope>NUCLEOTIDE SEQUENCE [LARGE SCALE GENOMIC DNA]</scope>
    <source>
        <strain evidence="2">CSF55</strain>
    </source>
</reference>
<accession>A0A4P9YD64</accession>
<name>A0A4P9YD64_ROZAC</name>
<protein>
    <submittedName>
        <fullName evidence="1">Uncharacterized protein</fullName>
    </submittedName>
</protein>
<sequence length="215" mass="25194">MENIKTIKKQRAKKSTARIQRIKDVEELETEKRAKNELLNILRQINPSTSKSHIPETVENSIVYENLRDSYKELISLRLRKGSEIVSEIESLKEICNTINPSFKFLSKAKIDELKFDEIELEEDEFKSPSSENLVLPDDIPTRINIHILIQKICGAILKDDKICQRRDLNGCIFHSKQTTLEEDHLKMMNRIFEKSKVKKGHVRKRLEKRLKKKA</sequence>
<dbReference type="Proteomes" id="UP000281549">
    <property type="component" value="Unassembled WGS sequence"/>
</dbReference>
<organism evidence="1 2">
    <name type="scientific">Rozella allomycis (strain CSF55)</name>
    <dbReference type="NCBI Taxonomy" id="988480"/>
    <lineage>
        <taxon>Eukaryota</taxon>
        <taxon>Fungi</taxon>
        <taxon>Fungi incertae sedis</taxon>
        <taxon>Cryptomycota</taxon>
        <taxon>Cryptomycota incertae sedis</taxon>
        <taxon>Rozella</taxon>
    </lineage>
</organism>
<proteinExistence type="predicted"/>